<dbReference type="Proteomes" id="UP000195880">
    <property type="component" value="Chromosome"/>
</dbReference>
<proteinExistence type="predicted"/>
<sequence length="272" mass="30412">MVSDGMEVPAMLSARSLFQEILDNDESFRLFCSIAASGESQGGWENGRIAALVPDSQRDLAPKITRHGADEDKHGRIFNALLRKRGLEPVDVPAATDYTMLLERRGIGLAHEKLRADQPLTEQDIVTYLSHSRVTEQRAADQMVMLRKYFGDDPEVGKAVKMISNDEDNHLAYCHEELLRFAYAGHGRTIQNTLRESALAEIVIYRDVSLAVMEHMGRILRWSPVKSRTLAAGIHAMYAYERAGGWRRMVSLKMPQRRDALGGPATSAAEFA</sequence>
<protein>
    <recommendedName>
        <fullName evidence="3">Ferritin-like domain-containing protein</fullName>
    </recommendedName>
</protein>
<dbReference type="AlphaFoldDB" id="A0A1Z1W799"/>
<gene>
    <name evidence="1" type="ORF">SMD44_01730</name>
</gene>
<evidence type="ECO:0000313" key="1">
    <source>
        <dbReference type="EMBL" id="ARX82321.1"/>
    </source>
</evidence>
<dbReference type="EMBL" id="CP021748">
    <property type="protein sequence ID" value="ARX82321.1"/>
    <property type="molecule type" value="Genomic_DNA"/>
</dbReference>
<dbReference type="CDD" id="cd00657">
    <property type="entry name" value="Ferritin_like"/>
    <property type="match status" value="1"/>
</dbReference>
<accession>A0A1Z1W799</accession>
<dbReference type="eggNOG" id="COG0379">
    <property type="taxonomic scope" value="Bacteria"/>
</dbReference>
<name>A0A1Z1W799_9ACTN</name>
<evidence type="ECO:0000313" key="2">
    <source>
        <dbReference type="Proteomes" id="UP000195880"/>
    </source>
</evidence>
<dbReference type="SUPFAM" id="SSF47240">
    <property type="entry name" value="Ferritin-like"/>
    <property type="match status" value="1"/>
</dbReference>
<organism evidence="1 2">
    <name type="scientific">Streptomyces alboflavus</name>
    <dbReference type="NCBI Taxonomy" id="67267"/>
    <lineage>
        <taxon>Bacteria</taxon>
        <taxon>Bacillati</taxon>
        <taxon>Actinomycetota</taxon>
        <taxon>Actinomycetes</taxon>
        <taxon>Kitasatosporales</taxon>
        <taxon>Streptomycetaceae</taxon>
        <taxon>Streptomyces</taxon>
    </lineage>
</organism>
<dbReference type="InterPro" id="IPR009078">
    <property type="entry name" value="Ferritin-like_SF"/>
</dbReference>
<keyword evidence="2" id="KW-1185">Reference proteome</keyword>
<reference evidence="1 2" key="1">
    <citation type="submission" date="2017-05" db="EMBL/GenBank/DDBJ databases">
        <title>Streptomyces alboflavus Genome sequencing and assembly.</title>
        <authorList>
            <person name="Wang Y."/>
            <person name="Du B."/>
            <person name="Ding Y."/>
            <person name="Liu H."/>
            <person name="Hou Q."/>
            <person name="Liu K."/>
            <person name="Wang C."/>
            <person name="Yao L."/>
        </authorList>
    </citation>
    <scope>NUCLEOTIDE SEQUENCE [LARGE SCALE GENOMIC DNA]</scope>
    <source>
        <strain evidence="1 2">MDJK44</strain>
    </source>
</reference>
<evidence type="ECO:0008006" key="3">
    <source>
        <dbReference type="Google" id="ProtNLM"/>
    </source>
</evidence>
<dbReference type="KEGG" id="salf:SMD44_01730"/>
<dbReference type="STRING" id="67267.GCA_000716675_00185"/>